<gene>
    <name evidence="3" type="ORF">HG543_49395</name>
</gene>
<dbReference type="Proteomes" id="UP000518300">
    <property type="component" value="Unassembled WGS sequence"/>
</dbReference>
<keyword evidence="4" id="KW-1185">Reference proteome</keyword>
<sequence length="493" mass="53721">MSLHDVVEEMARAHDLEAGTYSLASEGARVSSYDVVFLLEFTEIAAASRDGVMMLGPKGETVVGLIKAASHVLLDRLASEARKEDAGFRLGIKNGEIEQILMAAGETLIDDLQFYTRNDLGWNRRLFDSLNVISSLRYESAEARATVVVGVDEPVGGFLMKFRNPVPLSNSVWARKTVQMAAGDCCVYSDGASMLGMVRRVEHRRDEFWIRLKGQGKWEAGTGALPVVDVRFGLPSRPIRRLEKKRFEATFSRVFTNPTRNGIDQIWALLEGVFAQGHGALIVVDEAASSEAGRLASQATPIEPVALSADVAARATAIDGAILLDPDGVCHGVGVILDGESYLLGTASRGARFNSALRYVQARKGIGRLAVVVSEDGQVDLIPRLRPQINLDELTRLVFLASEPPLDDVETPEYRRACEVLVRYHGEYLGFLLSELRKDLDEEGRGKAIVRMFSASSVVDEPGFGSETFDPHRSDFPHASSEDVGPADGGDNT</sequence>
<evidence type="ECO:0000313" key="4">
    <source>
        <dbReference type="Proteomes" id="UP000518300"/>
    </source>
</evidence>
<feature type="domain" description="DAC" evidence="2">
    <location>
        <begin position="236"/>
        <end position="393"/>
    </location>
</feature>
<feature type="region of interest" description="Disordered" evidence="1">
    <location>
        <begin position="463"/>
        <end position="493"/>
    </location>
</feature>
<protein>
    <recommendedName>
        <fullName evidence="2">DAC domain-containing protein</fullName>
    </recommendedName>
</protein>
<dbReference type="PROSITE" id="PS51794">
    <property type="entry name" value="DAC"/>
    <property type="match status" value="1"/>
</dbReference>
<reference evidence="3 4" key="1">
    <citation type="submission" date="2020-04" db="EMBL/GenBank/DDBJ databases">
        <title>Draft genome of Pyxidicoccus fallax type strain.</title>
        <authorList>
            <person name="Whitworth D.E."/>
        </authorList>
    </citation>
    <scope>NUCLEOTIDE SEQUENCE [LARGE SCALE GENOMIC DNA]</scope>
    <source>
        <strain evidence="3 4">DSM 14698</strain>
    </source>
</reference>
<evidence type="ECO:0000256" key="1">
    <source>
        <dbReference type="SAM" id="MobiDB-lite"/>
    </source>
</evidence>
<organism evidence="3 4">
    <name type="scientific">Pyxidicoccus fallax</name>
    <dbReference type="NCBI Taxonomy" id="394095"/>
    <lineage>
        <taxon>Bacteria</taxon>
        <taxon>Pseudomonadati</taxon>
        <taxon>Myxococcota</taxon>
        <taxon>Myxococcia</taxon>
        <taxon>Myxococcales</taxon>
        <taxon>Cystobacterineae</taxon>
        <taxon>Myxococcaceae</taxon>
        <taxon>Pyxidicoccus</taxon>
    </lineage>
</organism>
<dbReference type="EMBL" id="JABBJJ010000480">
    <property type="protein sequence ID" value="NMO22822.1"/>
    <property type="molecule type" value="Genomic_DNA"/>
</dbReference>
<accession>A0A848LZ62</accession>
<evidence type="ECO:0000313" key="3">
    <source>
        <dbReference type="EMBL" id="NMO22822.1"/>
    </source>
</evidence>
<proteinExistence type="predicted"/>
<dbReference type="InterPro" id="IPR036888">
    <property type="entry name" value="DNA_integrity_DisA_N_sf"/>
</dbReference>
<name>A0A848LZ62_9BACT</name>
<dbReference type="Pfam" id="PF21750">
    <property type="entry name" value="DACNH"/>
    <property type="match status" value="1"/>
</dbReference>
<dbReference type="InterPro" id="IPR048555">
    <property type="entry name" value="DACNH"/>
</dbReference>
<dbReference type="InterPro" id="IPR003390">
    <property type="entry name" value="DNA_integrity_scan_DisA_N"/>
</dbReference>
<dbReference type="SUPFAM" id="SSF143597">
    <property type="entry name" value="YojJ-like"/>
    <property type="match status" value="1"/>
</dbReference>
<dbReference type="Pfam" id="PF02457">
    <property type="entry name" value="DAC"/>
    <property type="match status" value="1"/>
</dbReference>
<dbReference type="Gene3D" id="3.40.1700.10">
    <property type="entry name" value="DNA integrity scanning protein, DisA, N-terminal domain"/>
    <property type="match status" value="1"/>
</dbReference>
<evidence type="ECO:0000259" key="2">
    <source>
        <dbReference type="PROSITE" id="PS51794"/>
    </source>
</evidence>
<comment type="caution">
    <text evidence="3">The sequence shown here is derived from an EMBL/GenBank/DDBJ whole genome shotgun (WGS) entry which is preliminary data.</text>
</comment>
<dbReference type="AlphaFoldDB" id="A0A848LZ62"/>
<dbReference type="RefSeq" id="WP_169351946.1">
    <property type="nucleotide sequence ID" value="NZ_JABBJJ010000480.1"/>
</dbReference>